<feature type="compositionally biased region" description="Basic and acidic residues" evidence="9">
    <location>
        <begin position="596"/>
        <end position="608"/>
    </location>
</feature>
<dbReference type="GO" id="GO:0032259">
    <property type="term" value="P:methylation"/>
    <property type="evidence" value="ECO:0007669"/>
    <property type="project" value="UniProtKB-KW"/>
</dbReference>
<dbReference type="InterPro" id="IPR050363">
    <property type="entry name" value="MIP/Aquaporin"/>
</dbReference>
<evidence type="ECO:0000256" key="10">
    <source>
        <dbReference type="SAM" id="Phobius"/>
    </source>
</evidence>
<comment type="similarity">
    <text evidence="2">Belongs to the MIP/aquaporin (TC 1.A.8) family.</text>
</comment>
<dbReference type="PRINTS" id="PR00783">
    <property type="entry name" value="MINTRINSICP"/>
</dbReference>
<dbReference type="InterPro" id="IPR007213">
    <property type="entry name" value="Ppm1/Ppm2/Tcmp"/>
</dbReference>
<dbReference type="Gene3D" id="1.20.1080.10">
    <property type="entry name" value="Glycerol uptake facilitator protein"/>
    <property type="match status" value="1"/>
</dbReference>
<dbReference type="InterPro" id="IPR000425">
    <property type="entry name" value="MIP"/>
</dbReference>
<feature type="transmembrane region" description="Helical" evidence="10">
    <location>
        <begin position="539"/>
        <end position="562"/>
    </location>
</feature>
<comment type="subcellular location">
    <subcellularLocation>
        <location evidence="1">Membrane</location>
        <topology evidence="1">Multi-pass membrane protein</topology>
    </subcellularLocation>
</comment>
<keyword evidence="3" id="KW-0813">Transport</keyword>
<keyword evidence="5" id="KW-0808">Transferase</keyword>
<dbReference type="AlphaFoldDB" id="A0A423VGK2"/>
<organism evidence="11 12">
    <name type="scientific">Cytospora chrysosperma</name>
    <name type="common">Cytospora canker fungus</name>
    <name type="synonym">Sphaeria chrysosperma</name>
    <dbReference type="NCBI Taxonomy" id="252740"/>
    <lineage>
        <taxon>Eukaryota</taxon>
        <taxon>Fungi</taxon>
        <taxon>Dikarya</taxon>
        <taxon>Ascomycota</taxon>
        <taxon>Pezizomycotina</taxon>
        <taxon>Sordariomycetes</taxon>
        <taxon>Sordariomycetidae</taxon>
        <taxon>Diaporthales</taxon>
        <taxon>Cytosporaceae</taxon>
        <taxon>Cytospora</taxon>
    </lineage>
</organism>
<comment type="caution">
    <text evidence="11">The sequence shown here is derived from an EMBL/GenBank/DDBJ whole genome shotgun (WGS) entry which is preliminary data.</text>
</comment>
<feature type="transmembrane region" description="Helical" evidence="10">
    <location>
        <begin position="488"/>
        <end position="507"/>
    </location>
</feature>
<gene>
    <name evidence="11" type="ORF">VSDG_08800</name>
</gene>
<dbReference type="EMBL" id="LJZO01000052">
    <property type="protein sequence ID" value="ROV90157.1"/>
    <property type="molecule type" value="Genomic_DNA"/>
</dbReference>
<feature type="region of interest" description="Disordered" evidence="9">
    <location>
        <begin position="596"/>
        <end position="769"/>
    </location>
</feature>
<dbReference type="GO" id="GO:0008168">
    <property type="term" value="F:methyltransferase activity"/>
    <property type="evidence" value="ECO:0007669"/>
    <property type="project" value="UniProtKB-KW"/>
</dbReference>
<dbReference type="PANTHER" id="PTHR43829">
    <property type="entry name" value="AQUAPORIN OR AQUAGLYCEROPORIN RELATED"/>
    <property type="match status" value="1"/>
</dbReference>
<evidence type="ECO:0000256" key="9">
    <source>
        <dbReference type="SAM" id="MobiDB-lite"/>
    </source>
</evidence>
<dbReference type="Proteomes" id="UP000284375">
    <property type="component" value="Unassembled WGS sequence"/>
</dbReference>
<reference evidence="11 12" key="1">
    <citation type="submission" date="2015-09" db="EMBL/GenBank/DDBJ databases">
        <title>Host preference determinants of Valsa canker pathogens revealed by comparative genomics.</title>
        <authorList>
            <person name="Yin Z."/>
            <person name="Huang L."/>
        </authorList>
    </citation>
    <scope>NUCLEOTIDE SEQUENCE [LARGE SCALE GENOMIC DNA]</scope>
    <source>
        <strain evidence="11 12">YSFL</strain>
    </source>
</reference>
<feature type="compositionally biased region" description="Basic and acidic residues" evidence="9">
    <location>
        <begin position="690"/>
        <end position="717"/>
    </location>
</feature>
<evidence type="ECO:0000256" key="1">
    <source>
        <dbReference type="ARBA" id="ARBA00004141"/>
    </source>
</evidence>
<evidence type="ECO:0000256" key="8">
    <source>
        <dbReference type="ARBA" id="ARBA00023136"/>
    </source>
</evidence>
<evidence type="ECO:0000256" key="3">
    <source>
        <dbReference type="ARBA" id="ARBA00022448"/>
    </source>
</evidence>
<evidence type="ECO:0000256" key="2">
    <source>
        <dbReference type="ARBA" id="ARBA00006175"/>
    </source>
</evidence>
<dbReference type="GO" id="GO:0015254">
    <property type="term" value="F:glycerol channel activity"/>
    <property type="evidence" value="ECO:0007669"/>
    <property type="project" value="TreeGrafter"/>
</dbReference>
<feature type="transmembrane region" description="Helical" evidence="10">
    <location>
        <begin position="459"/>
        <end position="476"/>
    </location>
</feature>
<protein>
    <submittedName>
        <fullName evidence="11">Uncharacterized protein</fullName>
    </submittedName>
</protein>
<dbReference type="SUPFAM" id="SSF53335">
    <property type="entry name" value="S-adenosyl-L-methionine-dependent methyltransferases"/>
    <property type="match status" value="1"/>
</dbReference>
<evidence type="ECO:0000256" key="5">
    <source>
        <dbReference type="ARBA" id="ARBA00022679"/>
    </source>
</evidence>
<keyword evidence="6 10" id="KW-0812">Transmembrane</keyword>
<feature type="transmembrane region" description="Helical" evidence="10">
    <location>
        <begin position="352"/>
        <end position="372"/>
    </location>
</feature>
<dbReference type="InterPro" id="IPR029063">
    <property type="entry name" value="SAM-dependent_MTases_sf"/>
</dbReference>
<dbReference type="PANTHER" id="PTHR43829:SF9">
    <property type="entry name" value="AQUAPORIN-9"/>
    <property type="match status" value="1"/>
</dbReference>
<evidence type="ECO:0000313" key="12">
    <source>
        <dbReference type="Proteomes" id="UP000284375"/>
    </source>
</evidence>
<keyword evidence="4" id="KW-0489">Methyltransferase</keyword>
<evidence type="ECO:0000313" key="11">
    <source>
        <dbReference type="EMBL" id="ROV90157.1"/>
    </source>
</evidence>
<keyword evidence="7 10" id="KW-1133">Transmembrane helix</keyword>
<accession>A0A423VGK2</accession>
<name>A0A423VGK2_CYTCH</name>
<dbReference type="OrthoDB" id="3222at2759"/>
<dbReference type="Pfam" id="PF04072">
    <property type="entry name" value="LCM"/>
    <property type="match status" value="1"/>
</dbReference>
<evidence type="ECO:0000256" key="6">
    <source>
        <dbReference type="ARBA" id="ARBA00022692"/>
    </source>
</evidence>
<dbReference type="SUPFAM" id="SSF81338">
    <property type="entry name" value="Aquaporin-like"/>
    <property type="match status" value="1"/>
</dbReference>
<dbReference type="InterPro" id="IPR023271">
    <property type="entry name" value="Aquaporin-like"/>
</dbReference>
<dbReference type="GO" id="GO:0015250">
    <property type="term" value="F:water channel activity"/>
    <property type="evidence" value="ECO:0007669"/>
    <property type="project" value="TreeGrafter"/>
</dbReference>
<feature type="compositionally biased region" description="Basic and acidic residues" evidence="9">
    <location>
        <begin position="658"/>
        <end position="683"/>
    </location>
</feature>
<sequence length="769" mass="86933">MDLSSNAPMHKIKPNLSGTQETLLDILQCRAYDAKSANPILNDQYAVRIVDQLDYDFARLGSARRKAAMISVRTKWLDRFVADFLQQARQQREPVTVLHLAAGLDTRALRLQGVCENGDGGKDPLVRWVDVDLPDVVEVRQKLGLPEPEARRMQYQLVGANVTSENWLPELGLPRDRATFVVFEGLTMYLQPVQGRNLIETLTGYFVGGGNQMAFDCVNWLAIACQRLEPMLAKTGSCFTWAVNEPSDMEDWHQGLRLRDEVLAVDNSENANGSQQKPATQAALQYTRNHLGLQPDITTRPGIHPEHELNWWQRVRLVFREPFLEFWGVLVMVLLGSSTVAMAYLSQYKDGNWLTICFGWSAGMMFGIYVAGDSGAYLNPAMTLTNCVFRGLPIRRWPSYALSQVLGSFCAQGLLYANYISAIDQYEGKGIRSLPPSETSTASFFCTFPESFTPIGSRFFSEFIANFMVTFLIFGVRDENGADLKGGGFFVVAFFWLNFVMIAAFGWETGSPSNPARDLTGRTWLSILGYKNAWSSYDYYFWIPVFVPFIGCFCGALAYDIFIYTGDSPINNGEWNPKRLWDALLVKLGIREKKRQGDEENLEEKRDHEEEDLGPSPIARLHNRTSIGEERGSDTSSDITRSGIQGDDWVPPTGPEYSDTRDETYTAKPGERKSRFPREDRLTHQGNPRFPREEKPYTQEADMHDERNPDGRMRINEPIDITHAQKDGLRNMTGKNDTTVPPVYEGMPGMNGERIRKKNNKSTGYDDPK</sequence>
<keyword evidence="12" id="KW-1185">Reference proteome</keyword>
<dbReference type="STRING" id="252740.A0A423VGK2"/>
<evidence type="ECO:0000256" key="4">
    <source>
        <dbReference type="ARBA" id="ARBA00022603"/>
    </source>
</evidence>
<proteinExistence type="inferred from homology"/>
<evidence type="ECO:0000256" key="7">
    <source>
        <dbReference type="ARBA" id="ARBA00022989"/>
    </source>
</evidence>
<dbReference type="GO" id="GO:0005886">
    <property type="term" value="C:plasma membrane"/>
    <property type="evidence" value="ECO:0007669"/>
    <property type="project" value="TreeGrafter"/>
</dbReference>
<feature type="compositionally biased region" description="Polar residues" evidence="9">
    <location>
        <begin position="634"/>
        <end position="643"/>
    </location>
</feature>
<dbReference type="Pfam" id="PF00230">
    <property type="entry name" value="MIP"/>
    <property type="match status" value="1"/>
</dbReference>
<feature type="transmembrane region" description="Helical" evidence="10">
    <location>
        <begin position="326"/>
        <end position="345"/>
    </location>
</feature>
<keyword evidence="8 10" id="KW-0472">Membrane</keyword>
<dbReference type="Gene3D" id="3.40.50.150">
    <property type="entry name" value="Vaccinia Virus protein VP39"/>
    <property type="match status" value="1"/>
</dbReference>